<accession>F1TFF1</accession>
<keyword evidence="1" id="KW-0472">Membrane</keyword>
<dbReference type="Proteomes" id="UP000003860">
    <property type="component" value="Unassembled WGS sequence"/>
</dbReference>
<proteinExistence type="predicted"/>
<comment type="caution">
    <text evidence="2">The sequence shown here is derived from an EMBL/GenBank/DDBJ whole genome shotgun (WGS) entry which is preliminary data.</text>
</comment>
<name>F1TFF1_9FIRM</name>
<sequence>MRKNLLKSVGKVSLIVTGLITGAASKILWLYQPEK</sequence>
<evidence type="ECO:0000313" key="2">
    <source>
        <dbReference type="EMBL" id="EGD46875.1"/>
    </source>
</evidence>
<keyword evidence="1" id="KW-0812">Transmembrane</keyword>
<protein>
    <submittedName>
        <fullName evidence="2">Uncharacterized protein</fullName>
    </submittedName>
</protein>
<reference evidence="2" key="1">
    <citation type="submission" date="2009-07" db="EMBL/GenBank/DDBJ databases">
        <authorList>
            <consortium name="US DOE Joint Genome Institute (JGI-PGF)"/>
            <person name="Lucas S."/>
            <person name="Copeland A."/>
            <person name="Lapidus A."/>
            <person name="Glavina del Rio T."/>
            <person name="Tice H."/>
            <person name="Bruce D."/>
            <person name="Goodwin L."/>
            <person name="Pitluck S."/>
            <person name="Larimer F."/>
            <person name="Land M.L."/>
            <person name="Mouttaki H."/>
            <person name="He Z."/>
            <person name="Zhou J."/>
            <person name="Hemme C.L."/>
        </authorList>
    </citation>
    <scope>NUCLEOTIDE SEQUENCE</scope>
    <source>
        <strain evidence="2">DSM 2782</strain>
    </source>
</reference>
<gene>
    <name evidence="2" type="ORF">Cpap_1415</name>
</gene>
<evidence type="ECO:0000313" key="3">
    <source>
        <dbReference type="Proteomes" id="UP000003860"/>
    </source>
</evidence>
<keyword evidence="1" id="KW-1133">Transmembrane helix</keyword>
<dbReference type="STRING" id="588581.Cpap_1415"/>
<keyword evidence="3" id="KW-1185">Reference proteome</keyword>
<reference evidence="2" key="2">
    <citation type="submission" date="2011-01" db="EMBL/GenBank/DDBJ databases">
        <title>The Non-contiguous Finished genome of Clostridium papyrosolvens.</title>
        <authorList>
            <person name="Lucas S."/>
            <person name="Copeland A."/>
            <person name="Lapidus A."/>
            <person name="Cheng J.-F."/>
            <person name="Goodwin L."/>
            <person name="Pitluck S."/>
            <person name="Misra M."/>
            <person name="Chertkov O."/>
            <person name="Detter J.C."/>
            <person name="Han C."/>
            <person name="Tapia R."/>
            <person name="Land M."/>
            <person name="Hauser L."/>
            <person name="Kyrpides N."/>
            <person name="Ivanova N."/>
            <person name="Pagani I."/>
            <person name="Mouttaki H."/>
            <person name="He Z."/>
            <person name="Zhou J."/>
            <person name="Hemme C.L."/>
            <person name="Woyke T."/>
        </authorList>
    </citation>
    <scope>NUCLEOTIDE SEQUENCE [LARGE SCALE GENOMIC DNA]</scope>
    <source>
        <strain evidence="2">DSM 2782</strain>
    </source>
</reference>
<dbReference type="EMBL" id="ACXX02000011">
    <property type="protein sequence ID" value="EGD46875.1"/>
    <property type="molecule type" value="Genomic_DNA"/>
</dbReference>
<dbReference type="eggNOG" id="ENOG502ZGCW">
    <property type="taxonomic scope" value="Bacteria"/>
</dbReference>
<evidence type="ECO:0000256" key="1">
    <source>
        <dbReference type="SAM" id="Phobius"/>
    </source>
</evidence>
<dbReference type="AlphaFoldDB" id="F1TFF1"/>
<feature type="transmembrane region" description="Helical" evidence="1">
    <location>
        <begin position="12"/>
        <end position="31"/>
    </location>
</feature>
<organism evidence="2 3">
    <name type="scientific">Ruminiclostridium papyrosolvens DSM 2782</name>
    <dbReference type="NCBI Taxonomy" id="588581"/>
    <lineage>
        <taxon>Bacteria</taxon>
        <taxon>Bacillati</taxon>
        <taxon>Bacillota</taxon>
        <taxon>Clostridia</taxon>
        <taxon>Eubacteriales</taxon>
        <taxon>Oscillospiraceae</taxon>
        <taxon>Ruminiclostridium</taxon>
    </lineage>
</organism>